<name>A0A6P0CC96_9RHOB</name>
<sequence>MMYYCCDTLRRETTRTSTLNGIDFIEVIDMAAVLEDDRQRFLHVHLLKDPAPVTYGPDNVVVEGPDGPLEIVDVTTGLGTQNNIVVVELTGPGDFELHLLRFRRGLLDDRPPTELDPQLALIEFSFKVECPSDFDCIQPCDCLDPPREMPEISYLARDIDSFREVMLDRLATLQPDAPAPHPVDQKMAVIDALAVLADQVAYQQDAAHTEAYLSKLHHRISARRLGRLVDYTMDEGQNARAFVHVEVDADILPSGPGFEPVIPAGTAFTTRLSGQPLRLPADPEVLARAAAVFEAMTDIEALFVDHNELSFYTWSDQRCCLPRGATAATLRAHRPNLAPGMFLAFEELIGPRSGSSADRDRSNRPVVRLTAVRAFEAPGVPLTDPVTTDEITEIEWDVMDALERPLCLSAETDETFGRLFLPEVSVARGNICLADHGRTITNEDLGKVPAPRRSWAPGYGPEAVSSTQAECCATELCDRERPERITPRYAPMLAQGPLTYAAPFSSESGARALLAATGTPEPALSLVGTLNLVSAPYTARRDLLGSDANARDVVPEINNEGRAVLRFGNDINGLRPNADTAFTATYRVGLGPTGNIGEDRLVHVRSDVTQISGVRNMTPGTGGRRPESIKEMRQRAPFAFRRQDRAVTRQDHDEMAKRFVPPEGPVQGTVTDIMHTGSWHTVFVTADRRGGLPVTTEFQSSLRAHLERYRMAGRDLKVERPIAVPVELDMEVCVCADYLRGQVKASVLERFSANVLADGTLGAFHPDPMSFGQTLYLSPLIALAQSVEGVKAVEVTLFQRYSDARTSGLTDRKLEFGRREIARLDNDPSHPGNGVLRLTMKGGR</sequence>
<keyword evidence="2" id="KW-1185">Reference proteome</keyword>
<dbReference type="Proteomes" id="UP000468591">
    <property type="component" value="Unassembled WGS sequence"/>
</dbReference>
<dbReference type="AlphaFoldDB" id="A0A6P0CC96"/>
<reference evidence="1 2" key="1">
    <citation type="submission" date="2020-01" db="EMBL/GenBank/DDBJ databases">
        <title>Sulfitobacter sediminilitoris sp. nov., isolated from a tidal flat.</title>
        <authorList>
            <person name="Park S."/>
            <person name="Yoon J.-H."/>
        </authorList>
    </citation>
    <scope>NUCLEOTIDE SEQUENCE [LARGE SCALE GENOMIC DNA]</scope>
    <source>
        <strain evidence="1 2">JBTF-M27</strain>
    </source>
</reference>
<gene>
    <name evidence="1" type="ORF">GV827_14010</name>
</gene>
<accession>A0A6P0CC96</accession>
<evidence type="ECO:0000313" key="1">
    <source>
        <dbReference type="EMBL" id="NEK23517.1"/>
    </source>
</evidence>
<protein>
    <submittedName>
        <fullName evidence="1">Uncharacterized protein</fullName>
    </submittedName>
</protein>
<evidence type="ECO:0000313" key="2">
    <source>
        <dbReference type="Proteomes" id="UP000468591"/>
    </source>
</evidence>
<dbReference type="RefSeq" id="WP_164354438.1">
    <property type="nucleotide sequence ID" value="NZ_JAABNT010000008.1"/>
</dbReference>
<proteinExistence type="predicted"/>
<organism evidence="1 2">
    <name type="scientific">Sulfitobacter sediminilitoris</name>
    <dbReference type="NCBI Taxonomy" id="2698830"/>
    <lineage>
        <taxon>Bacteria</taxon>
        <taxon>Pseudomonadati</taxon>
        <taxon>Pseudomonadota</taxon>
        <taxon>Alphaproteobacteria</taxon>
        <taxon>Rhodobacterales</taxon>
        <taxon>Roseobacteraceae</taxon>
        <taxon>Sulfitobacter</taxon>
    </lineage>
</organism>
<comment type="caution">
    <text evidence="1">The sequence shown here is derived from an EMBL/GenBank/DDBJ whole genome shotgun (WGS) entry which is preliminary data.</text>
</comment>
<dbReference type="EMBL" id="JAABNT010000008">
    <property type="protein sequence ID" value="NEK23517.1"/>
    <property type="molecule type" value="Genomic_DNA"/>
</dbReference>